<keyword evidence="3" id="KW-0540">Nuclease</keyword>
<evidence type="ECO:0000313" key="4">
    <source>
        <dbReference type="Proteomes" id="UP000717624"/>
    </source>
</evidence>
<sequence length="107" mass="12305">MESGIPSHKGHFVYILQCADNTYYTGYTTELLRRINQHNSGRGAKYTRGRGPVKLVYMEEGESRSWGQRREEAIKRLSREQKELLVKVQGLEKLKDVDTDECAAKLS</sequence>
<dbReference type="GO" id="GO:0004519">
    <property type="term" value="F:endonuclease activity"/>
    <property type="evidence" value="ECO:0007669"/>
    <property type="project" value="UniProtKB-KW"/>
</dbReference>
<organism evidence="3 4">
    <name type="scientific">Brevibacillus fulvus</name>
    <dbReference type="NCBI Taxonomy" id="1125967"/>
    <lineage>
        <taxon>Bacteria</taxon>
        <taxon>Bacillati</taxon>
        <taxon>Bacillota</taxon>
        <taxon>Bacilli</taxon>
        <taxon>Bacillales</taxon>
        <taxon>Paenibacillaceae</taxon>
        <taxon>Brevibacillus</taxon>
    </lineage>
</organism>
<reference evidence="3" key="1">
    <citation type="submission" date="2021-01" db="EMBL/GenBank/DDBJ databases">
        <title>Genomic Encyclopedia of Type Strains, Phase IV (KMG-IV): sequencing the most valuable type-strain genomes for metagenomic binning, comparative biology and taxonomic classification.</title>
        <authorList>
            <person name="Goeker M."/>
        </authorList>
    </citation>
    <scope>NUCLEOTIDE SEQUENCE</scope>
    <source>
        <strain evidence="3">DSM 25523</strain>
    </source>
</reference>
<dbReference type="Proteomes" id="UP000717624">
    <property type="component" value="Unassembled WGS sequence"/>
</dbReference>
<accession>A0A939BWR7</accession>
<dbReference type="PANTHER" id="PTHR34477:SF1">
    <property type="entry name" value="UPF0213 PROTEIN YHBQ"/>
    <property type="match status" value="1"/>
</dbReference>
<name>A0A939BWR7_9BACL</name>
<comment type="caution">
    <text evidence="3">The sequence shown here is derived from an EMBL/GenBank/DDBJ whole genome shotgun (WGS) entry which is preliminary data.</text>
</comment>
<dbReference type="RefSeq" id="WP_204519714.1">
    <property type="nucleotide sequence ID" value="NZ_BAABIN010000008.1"/>
</dbReference>
<keyword evidence="3" id="KW-0378">Hydrolase</keyword>
<dbReference type="CDD" id="cd10456">
    <property type="entry name" value="GIY-YIG_UPF0213"/>
    <property type="match status" value="1"/>
</dbReference>
<dbReference type="AlphaFoldDB" id="A0A939BWR7"/>
<dbReference type="InterPro" id="IPR000305">
    <property type="entry name" value="GIY-YIG_endonuc"/>
</dbReference>
<gene>
    <name evidence="3" type="ORF">JOD01_003718</name>
</gene>
<dbReference type="SUPFAM" id="SSF82771">
    <property type="entry name" value="GIY-YIG endonuclease"/>
    <property type="match status" value="1"/>
</dbReference>
<dbReference type="InterPro" id="IPR035901">
    <property type="entry name" value="GIY-YIG_endonuc_sf"/>
</dbReference>
<dbReference type="InterPro" id="IPR050190">
    <property type="entry name" value="UPF0213_domain"/>
</dbReference>
<evidence type="ECO:0000256" key="1">
    <source>
        <dbReference type="ARBA" id="ARBA00007435"/>
    </source>
</evidence>
<dbReference type="EMBL" id="JAFBEB010000019">
    <property type="protein sequence ID" value="MBM7592066.1"/>
    <property type="molecule type" value="Genomic_DNA"/>
</dbReference>
<evidence type="ECO:0000259" key="2">
    <source>
        <dbReference type="PROSITE" id="PS50164"/>
    </source>
</evidence>
<protein>
    <submittedName>
        <fullName evidence="3">Endonuclease</fullName>
    </submittedName>
</protein>
<feature type="domain" description="GIY-YIG" evidence="2">
    <location>
        <begin position="9"/>
        <end position="84"/>
    </location>
</feature>
<proteinExistence type="inferred from homology"/>
<dbReference type="PROSITE" id="PS50164">
    <property type="entry name" value="GIY_YIG"/>
    <property type="match status" value="1"/>
</dbReference>
<evidence type="ECO:0000313" key="3">
    <source>
        <dbReference type="EMBL" id="MBM7592066.1"/>
    </source>
</evidence>
<comment type="similarity">
    <text evidence="1">Belongs to the UPF0213 family.</text>
</comment>
<dbReference type="Gene3D" id="3.40.1440.10">
    <property type="entry name" value="GIY-YIG endonuclease"/>
    <property type="match status" value="1"/>
</dbReference>
<keyword evidence="4" id="KW-1185">Reference proteome</keyword>
<dbReference type="PANTHER" id="PTHR34477">
    <property type="entry name" value="UPF0213 PROTEIN YHBQ"/>
    <property type="match status" value="1"/>
</dbReference>
<dbReference type="Pfam" id="PF01541">
    <property type="entry name" value="GIY-YIG"/>
    <property type="match status" value="1"/>
</dbReference>
<keyword evidence="3" id="KW-0255">Endonuclease</keyword>